<gene>
    <name evidence="2" type="ORF">US94_C0031G0012</name>
</gene>
<protein>
    <submittedName>
        <fullName evidence="2">GTP-binding protein TypA</fullName>
    </submittedName>
</protein>
<dbReference type="STRING" id="1618336.US94_C0031G0012"/>
<dbReference type="FunFam" id="2.40.50.250:FF:000001">
    <property type="entry name" value="GTP-binding protein TypA"/>
    <property type="match status" value="1"/>
</dbReference>
<dbReference type="InterPro" id="IPR048876">
    <property type="entry name" value="BipA_C"/>
</dbReference>
<dbReference type="PATRIC" id="fig|1618336.3.peg.481"/>
<dbReference type="Gene3D" id="3.30.70.870">
    <property type="entry name" value="Elongation Factor G (Translational Gtpase), domain 3"/>
    <property type="match status" value="1"/>
</dbReference>
<evidence type="ECO:0000259" key="1">
    <source>
        <dbReference type="Pfam" id="PF21018"/>
    </source>
</evidence>
<dbReference type="Gene3D" id="2.40.50.250">
    <property type="entry name" value="bipa protein"/>
    <property type="match status" value="1"/>
</dbReference>
<dbReference type="Proteomes" id="UP000034498">
    <property type="component" value="Unassembled WGS sequence"/>
</dbReference>
<dbReference type="InterPro" id="IPR042116">
    <property type="entry name" value="TypA/BipA_C"/>
</dbReference>
<dbReference type="SUPFAM" id="SSF54980">
    <property type="entry name" value="EF-G C-terminal domain-like"/>
    <property type="match status" value="1"/>
</dbReference>
<dbReference type="AlphaFoldDB" id="A0A0G0KDQ8"/>
<dbReference type="Pfam" id="PF21018">
    <property type="entry name" value="BipA_C"/>
    <property type="match status" value="1"/>
</dbReference>
<reference evidence="2 3" key="1">
    <citation type="journal article" date="2015" name="Nature">
        <title>rRNA introns, odd ribosomes, and small enigmatic genomes across a large radiation of phyla.</title>
        <authorList>
            <person name="Brown C.T."/>
            <person name="Hug L.A."/>
            <person name="Thomas B.C."/>
            <person name="Sharon I."/>
            <person name="Castelle C.J."/>
            <person name="Singh A."/>
            <person name="Wilkins M.J."/>
            <person name="Williams K.H."/>
            <person name="Banfield J.F."/>
        </authorList>
    </citation>
    <scope>NUCLEOTIDE SEQUENCE [LARGE SCALE GENOMIC DNA]</scope>
</reference>
<organism evidence="2 3">
    <name type="scientific">Berkelbacteria bacterium GW2011_GWB1_38_5</name>
    <dbReference type="NCBI Taxonomy" id="1618336"/>
    <lineage>
        <taxon>Bacteria</taxon>
        <taxon>Candidatus Berkelbacteria</taxon>
    </lineage>
</organism>
<dbReference type="Gene3D" id="3.30.70.240">
    <property type="match status" value="1"/>
</dbReference>
<proteinExistence type="predicted"/>
<comment type="caution">
    <text evidence="2">The sequence shown here is derived from an EMBL/GenBank/DDBJ whole genome shotgun (WGS) entry which is preliminary data.</text>
</comment>
<sequence length="165" mass="18392">RLVFEITTRGLLGLRNQLLTLSRGTAVMNSMFLRFESVGNLLPKLRNGVLIASENGKAVTYGLNIAQGRGITIIRPQTEVYGGMIIGLNNRDEDIEINVTKEKKQTNVRSSTADISVILTPPTILSLEQCLDFLEDDELLEVTPKNLRLRKKILNSSQRTKAIKN</sequence>
<evidence type="ECO:0000313" key="2">
    <source>
        <dbReference type="EMBL" id="KKQ73610.1"/>
    </source>
</evidence>
<dbReference type="EMBL" id="LBUX01000031">
    <property type="protein sequence ID" value="KKQ73610.1"/>
    <property type="molecule type" value="Genomic_DNA"/>
</dbReference>
<accession>A0A0G0KDQ8</accession>
<name>A0A0G0KDQ8_9BACT</name>
<dbReference type="InterPro" id="IPR035647">
    <property type="entry name" value="EFG_III/V"/>
</dbReference>
<feature type="domain" description="TypA/BipA C-terminal" evidence="1">
    <location>
        <begin position="47"/>
        <end position="155"/>
    </location>
</feature>
<evidence type="ECO:0000313" key="3">
    <source>
        <dbReference type="Proteomes" id="UP000034498"/>
    </source>
</evidence>
<feature type="non-terminal residue" evidence="2">
    <location>
        <position position="1"/>
    </location>
</feature>